<dbReference type="PANTHER" id="PTHR10903">
    <property type="entry name" value="GTPASE, IMAP FAMILY MEMBER-RELATED"/>
    <property type="match status" value="1"/>
</dbReference>
<evidence type="ECO:0000256" key="3">
    <source>
        <dbReference type="ARBA" id="ARBA00022528"/>
    </source>
</evidence>
<evidence type="ECO:0000313" key="21">
    <source>
        <dbReference type="RefSeq" id="XP_031401977.1"/>
    </source>
</evidence>
<dbReference type="RefSeq" id="XP_031401977.1">
    <property type="nucleotide sequence ID" value="XM_031546117.1"/>
</dbReference>
<dbReference type="RefSeq" id="XP_031402010.1">
    <property type="nucleotide sequence ID" value="XM_031546150.1"/>
</dbReference>
<keyword evidence="13" id="KW-0342">GTP-binding</keyword>
<keyword evidence="9" id="KW-1002">Plastid outer membrane</keyword>
<dbReference type="GO" id="GO:0046872">
    <property type="term" value="F:metal ion binding"/>
    <property type="evidence" value="ECO:0007669"/>
    <property type="project" value="UniProtKB-KW"/>
</dbReference>
<sequence>MKSIRDWAFSQILTNSLASSIPLSCSNRFFNQEKPNEELGDQADSTDADIADRPSSRSHTQEVHHHSSQQHEVLLRGNENPQSSPIERNMTPLSKIDDLQVKLLRLLLRLGHSRDNLLVGKVLYRMNLAALLQEGEADSKTLKLRHDRVRSLAAAEEAAGSPDLDFSIRILLLGKTGVGKSATANSILGQMKTATSAFRPATDCIREVSGTVNGIKVSFIDTPGFLPSSASTMGRNRKIMLKVKKYLRRSPPDIVLFFERLDHINANYNENTLLKLMTEVFGNAIWFNTILVMTHASCSLPEGPNGYQVMYESYVSQCSELIQQSIHQAVADSRLENPVLLVENHPLCKRNSMGQKILPNGQAWISQFLLLCVCTKVLNDANRLLEFRESILLGPPSASRQPSLPHLLSSILRHRSMLSSGEPDEEVSEILISESEEEEEEYDQLPSIRILTKSQFEKMTESQKQDYLDELDYRETLYLKKQLKEELRKQREQMLSKVDDTISTLEDNYESSGQASMEPVALPDMAVPPSFDSDCPVHRYRGLVRSDQILLRPVHDPHGWDQDVGFDGINVETSTEIKRNLIGSVMGQLSKDKNDFSVHSECGVAYRALSGPSYSVGLDVQSAGGKDLICTVRSGAKLRNFLKKHNVANCGVSLTSFKNKYYLGAKIEDQVYVGKRLKFVANAGRLGGPAGKVAYGGGLEATLRGRDYPVRTDHMSLGMTVLSFDRDTVISGNLESEFCLTRDTRLSISGNLNNRNLGQICIRTSSSEHMEIALIALVSILRGLFCRKAHMSDIVNSDQ</sequence>
<evidence type="ECO:0000313" key="23">
    <source>
        <dbReference type="RefSeq" id="XP_031401993.1"/>
    </source>
</evidence>
<evidence type="ECO:0000256" key="18">
    <source>
        <dbReference type="SAM" id="MobiDB-lite"/>
    </source>
</evidence>
<evidence type="ECO:0000256" key="2">
    <source>
        <dbReference type="ARBA" id="ARBA00022448"/>
    </source>
</evidence>
<evidence type="ECO:0000256" key="10">
    <source>
        <dbReference type="ARBA" id="ARBA00022842"/>
    </source>
</evidence>
<evidence type="ECO:0000256" key="1">
    <source>
        <dbReference type="ARBA" id="ARBA00001946"/>
    </source>
</evidence>
<keyword evidence="11" id="KW-0653">Protein transport</keyword>
<keyword evidence="8" id="KW-0378">Hydrolase</keyword>
<evidence type="ECO:0000313" key="24">
    <source>
        <dbReference type="RefSeq" id="XP_031402001.1"/>
    </source>
</evidence>
<evidence type="ECO:0000256" key="12">
    <source>
        <dbReference type="ARBA" id="ARBA00022989"/>
    </source>
</evidence>
<dbReference type="PANTHER" id="PTHR10903:SF68">
    <property type="entry name" value="TRANSLOCASE OF CHLOROPLAST 90, CHLOROPLASTIC"/>
    <property type="match status" value="1"/>
</dbReference>
<evidence type="ECO:0000256" key="7">
    <source>
        <dbReference type="ARBA" id="ARBA00022741"/>
    </source>
</evidence>
<feature type="region of interest" description="Disordered" evidence="18">
    <location>
        <begin position="37"/>
        <end position="90"/>
    </location>
</feature>
<gene>
    <name evidence="21 22 23 24 25 26" type="primary">LOC116211644</name>
</gene>
<feature type="coiled-coil region" evidence="17">
    <location>
        <begin position="473"/>
        <end position="504"/>
    </location>
</feature>
<evidence type="ECO:0000256" key="9">
    <source>
        <dbReference type="ARBA" id="ARBA00022805"/>
    </source>
</evidence>
<comment type="subcellular location">
    <subcellularLocation>
        <location evidence="15">Plastid</location>
        <location evidence="15">Chloroplast outer membrane</location>
        <topology evidence="15">Single-pass membrane protein</topology>
    </subcellularLocation>
</comment>
<keyword evidence="10" id="KW-0460">Magnesium</keyword>
<dbReference type="InterPro" id="IPR024283">
    <property type="entry name" value="TOC159_MAD"/>
</dbReference>
<keyword evidence="4" id="KW-0934">Plastid</keyword>
<comment type="cofactor">
    <cofactor evidence="1">
        <name>Mg(2+)</name>
        <dbReference type="ChEBI" id="CHEBI:18420"/>
    </cofactor>
</comment>
<organism evidence="20 24">
    <name type="scientific">Punica granatum</name>
    <name type="common">Pomegranate</name>
    <dbReference type="NCBI Taxonomy" id="22663"/>
    <lineage>
        <taxon>Eukaryota</taxon>
        <taxon>Viridiplantae</taxon>
        <taxon>Streptophyta</taxon>
        <taxon>Embryophyta</taxon>
        <taxon>Tracheophyta</taxon>
        <taxon>Spermatophyta</taxon>
        <taxon>Magnoliopsida</taxon>
        <taxon>eudicotyledons</taxon>
        <taxon>Gunneridae</taxon>
        <taxon>Pentapetalae</taxon>
        <taxon>rosids</taxon>
        <taxon>malvids</taxon>
        <taxon>Myrtales</taxon>
        <taxon>Lythraceae</taxon>
        <taxon>Punica</taxon>
    </lineage>
</organism>
<dbReference type="InterPro" id="IPR005690">
    <property type="entry name" value="Toc86_159"/>
</dbReference>
<dbReference type="Pfam" id="PF04548">
    <property type="entry name" value="AIG1"/>
    <property type="match status" value="1"/>
</dbReference>
<dbReference type="InterPro" id="IPR045058">
    <property type="entry name" value="GIMA/IAN/Toc"/>
</dbReference>
<evidence type="ECO:0000313" key="26">
    <source>
        <dbReference type="RefSeq" id="XP_031402018.1"/>
    </source>
</evidence>
<evidence type="ECO:0000313" key="25">
    <source>
        <dbReference type="RefSeq" id="XP_031402010.1"/>
    </source>
</evidence>
<dbReference type="NCBIfam" id="TIGR00993">
    <property type="entry name" value="3a0901s04IAP86"/>
    <property type="match status" value="1"/>
</dbReference>
<dbReference type="InterPro" id="IPR006703">
    <property type="entry name" value="G_AIG1"/>
</dbReference>
<dbReference type="GO" id="GO:0005525">
    <property type="term" value="F:GTP binding"/>
    <property type="evidence" value="ECO:0007669"/>
    <property type="project" value="UniProtKB-KW"/>
</dbReference>
<keyword evidence="17" id="KW-0175">Coiled coil</keyword>
<dbReference type="GO" id="GO:0015031">
    <property type="term" value="P:protein transport"/>
    <property type="evidence" value="ECO:0007669"/>
    <property type="project" value="UniProtKB-KW"/>
</dbReference>
<dbReference type="GO" id="GO:0003924">
    <property type="term" value="F:GTPase activity"/>
    <property type="evidence" value="ECO:0007669"/>
    <property type="project" value="InterPro"/>
</dbReference>
<dbReference type="RefSeq" id="XP_031402018.1">
    <property type="nucleotide sequence ID" value="XM_031546158.1"/>
</dbReference>
<evidence type="ECO:0000256" key="8">
    <source>
        <dbReference type="ARBA" id="ARBA00022801"/>
    </source>
</evidence>
<reference evidence="21 22" key="2">
    <citation type="submission" date="2025-04" db="UniProtKB">
        <authorList>
            <consortium name="RefSeq"/>
        </authorList>
    </citation>
    <scope>IDENTIFICATION</scope>
    <source>
        <tissue evidence="21 22">Leaf</tissue>
    </source>
</reference>
<feature type="domain" description="AIG1-type G" evidence="19">
    <location>
        <begin position="165"/>
        <end position="396"/>
    </location>
</feature>
<protein>
    <submittedName>
        <fullName evidence="21 22">Translocase of chloroplast 90, chloroplastic isoform X2</fullName>
    </submittedName>
</protein>
<dbReference type="RefSeq" id="XP_031401993.1">
    <property type="nucleotide sequence ID" value="XM_031546133.1"/>
</dbReference>
<accession>A0A6P8E9K2</accession>
<evidence type="ECO:0000256" key="5">
    <source>
        <dbReference type="ARBA" id="ARBA00022692"/>
    </source>
</evidence>
<evidence type="ECO:0000256" key="15">
    <source>
        <dbReference type="ARBA" id="ARBA00023766"/>
    </source>
</evidence>
<feature type="compositionally biased region" description="Basic and acidic residues" evidence="18">
    <location>
        <begin position="50"/>
        <end position="65"/>
    </location>
</feature>
<dbReference type="AlphaFoldDB" id="A0A6P8E9K2"/>
<dbReference type="Proteomes" id="UP000515151">
    <property type="component" value="Chromosome 1"/>
</dbReference>
<evidence type="ECO:0000256" key="4">
    <source>
        <dbReference type="ARBA" id="ARBA00022640"/>
    </source>
</evidence>
<name>A0A6P8E9K2_PUNGR</name>
<keyword evidence="3" id="KW-0150">Chloroplast</keyword>
<evidence type="ECO:0000256" key="6">
    <source>
        <dbReference type="ARBA" id="ARBA00022723"/>
    </source>
</evidence>
<dbReference type="GeneID" id="116211644"/>
<evidence type="ECO:0000256" key="11">
    <source>
        <dbReference type="ARBA" id="ARBA00022927"/>
    </source>
</evidence>
<comment type="similarity">
    <text evidence="16">Belongs to the TRAFAC class TrmE-Era-EngA-EngB-Septin-like GTPase superfamily. AIG1/Toc34/Toc159-like paraseptin GTPase family. TOC159 subfamily.</text>
</comment>
<feature type="compositionally biased region" description="Acidic residues" evidence="18">
    <location>
        <begin position="38"/>
        <end position="49"/>
    </location>
</feature>
<evidence type="ECO:0000256" key="16">
    <source>
        <dbReference type="ARBA" id="ARBA00023775"/>
    </source>
</evidence>
<evidence type="ECO:0000259" key="19">
    <source>
        <dbReference type="PROSITE" id="PS51720"/>
    </source>
</evidence>
<keyword evidence="20" id="KW-1185">Reference proteome</keyword>
<reference evidence="20" key="1">
    <citation type="journal article" date="2020" name="Plant Biotechnol. J.">
        <title>The pomegranate (Punica granatum L.) draft genome dissects genetic divergence between soft- and hard-seeded cultivars.</title>
        <authorList>
            <person name="Luo X."/>
            <person name="Li H."/>
            <person name="Wu Z."/>
            <person name="Yao W."/>
            <person name="Zhao P."/>
            <person name="Cao D."/>
            <person name="Yu H."/>
            <person name="Li K."/>
            <person name="Poudel K."/>
            <person name="Zhao D."/>
            <person name="Zhang F."/>
            <person name="Xia X."/>
            <person name="Chen L."/>
            <person name="Wang Q."/>
            <person name="Jing D."/>
            <person name="Cao S."/>
        </authorList>
    </citation>
    <scope>NUCLEOTIDE SEQUENCE [LARGE SCALE GENOMIC DNA]</scope>
</reference>
<dbReference type="InterPro" id="IPR027417">
    <property type="entry name" value="P-loop_NTPase"/>
</dbReference>
<keyword evidence="6" id="KW-0479">Metal-binding</keyword>
<evidence type="ECO:0000313" key="20">
    <source>
        <dbReference type="Proteomes" id="UP000515151"/>
    </source>
</evidence>
<dbReference type="FunFam" id="3.40.50.300:FF:000413">
    <property type="entry name" value="Translocase of chloroplast 120, chloroplastic"/>
    <property type="match status" value="1"/>
</dbReference>
<dbReference type="PROSITE" id="PS51720">
    <property type="entry name" value="G_AIG1"/>
    <property type="match status" value="1"/>
</dbReference>
<dbReference type="Pfam" id="PF11886">
    <property type="entry name" value="TOC159_MAD"/>
    <property type="match status" value="1"/>
</dbReference>
<dbReference type="RefSeq" id="XP_031402001.1">
    <property type="nucleotide sequence ID" value="XM_031546141.1"/>
</dbReference>
<evidence type="ECO:0000256" key="14">
    <source>
        <dbReference type="ARBA" id="ARBA00023136"/>
    </source>
</evidence>
<dbReference type="Gene3D" id="3.40.50.300">
    <property type="entry name" value="P-loop containing nucleotide triphosphate hydrolases"/>
    <property type="match status" value="1"/>
</dbReference>
<dbReference type="SUPFAM" id="SSF52540">
    <property type="entry name" value="P-loop containing nucleoside triphosphate hydrolases"/>
    <property type="match status" value="1"/>
</dbReference>
<dbReference type="GO" id="GO:0045036">
    <property type="term" value="P:protein targeting to chloroplast"/>
    <property type="evidence" value="ECO:0007669"/>
    <property type="project" value="InterPro"/>
</dbReference>
<evidence type="ECO:0000256" key="13">
    <source>
        <dbReference type="ARBA" id="ARBA00023134"/>
    </source>
</evidence>
<dbReference type="GO" id="GO:0009707">
    <property type="term" value="C:chloroplast outer membrane"/>
    <property type="evidence" value="ECO:0007669"/>
    <property type="project" value="UniProtKB-SubCell"/>
</dbReference>
<keyword evidence="2" id="KW-0813">Transport</keyword>
<keyword evidence="5" id="KW-0812">Transmembrane</keyword>
<dbReference type="RefSeq" id="XP_031401985.1">
    <property type="nucleotide sequence ID" value="XM_031546125.1"/>
</dbReference>
<keyword evidence="7" id="KW-0547">Nucleotide-binding</keyword>
<evidence type="ECO:0000256" key="17">
    <source>
        <dbReference type="SAM" id="Coils"/>
    </source>
</evidence>
<dbReference type="OrthoDB" id="8954335at2759"/>
<keyword evidence="12" id="KW-1133">Transmembrane helix</keyword>
<proteinExistence type="inferred from homology"/>
<keyword evidence="14" id="KW-0472">Membrane</keyword>
<evidence type="ECO:0000313" key="22">
    <source>
        <dbReference type="RefSeq" id="XP_031401985.1"/>
    </source>
</evidence>